<evidence type="ECO:0000256" key="1">
    <source>
        <dbReference type="SAM" id="MobiDB-lite"/>
    </source>
</evidence>
<evidence type="ECO:0000313" key="2">
    <source>
        <dbReference type="EMBL" id="MED6150440.1"/>
    </source>
</evidence>
<feature type="compositionally biased region" description="Polar residues" evidence="1">
    <location>
        <begin position="55"/>
        <end position="65"/>
    </location>
</feature>
<feature type="region of interest" description="Disordered" evidence="1">
    <location>
        <begin position="28"/>
        <end position="65"/>
    </location>
</feature>
<organism evidence="2 3">
    <name type="scientific">Stylosanthes scabra</name>
    <dbReference type="NCBI Taxonomy" id="79078"/>
    <lineage>
        <taxon>Eukaryota</taxon>
        <taxon>Viridiplantae</taxon>
        <taxon>Streptophyta</taxon>
        <taxon>Embryophyta</taxon>
        <taxon>Tracheophyta</taxon>
        <taxon>Spermatophyta</taxon>
        <taxon>Magnoliopsida</taxon>
        <taxon>eudicotyledons</taxon>
        <taxon>Gunneridae</taxon>
        <taxon>Pentapetalae</taxon>
        <taxon>rosids</taxon>
        <taxon>fabids</taxon>
        <taxon>Fabales</taxon>
        <taxon>Fabaceae</taxon>
        <taxon>Papilionoideae</taxon>
        <taxon>50 kb inversion clade</taxon>
        <taxon>dalbergioids sensu lato</taxon>
        <taxon>Dalbergieae</taxon>
        <taxon>Pterocarpus clade</taxon>
        <taxon>Stylosanthes</taxon>
    </lineage>
</organism>
<proteinExistence type="predicted"/>
<accession>A0ABU6TQK7</accession>
<comment type="caution">
    <text evidence="2">The sequence shown here is derived from an EMBL/GenBank/DDBJ whole genome shotgun (WGS) entry which is preliminary data.</text>
</comment>
<name>A0ABU6TQK7_9FABA</name>
<evidence type="ECO:0000313" key="3">
    <source>
        <dbReference type="Proteomes" id="UP001341840"/>
    </source>
</evidence>
<feature type="non-terminal residue" evidence="2">
    <location>
        <position position="1"/>
    </location>
</feature>
<dbReference type="Proteomes" id="UP001341840">
    <property type="component" value="Unassembled WGS sequence"/>
</dbReference>
<gene>
    <name evidence="2" type="ORF">PIB30_072325</name>
</gene>
<sequence length="65" mass="6929">RGRSSKEDDLAPRPQCLGVDPKCLGVNVSSSSSTKQFSTHAQAPSAMPRCDQAAKQRSNIMTSHA</sequence>
<protein>
    <submittedName>
        <fullName evidence="2">Uncharacterized protein</fullName>
    </submittedName>
</protein>
<reference evidence="2 3" key="1">
    <citation type="journal article" date="2023" name="Plants (Basel)">
        <title>Bridging the Gap: Combining Genomics and Transcriptomics Approaches to Understand Stylosanthes scabra, an Orphan Legume from the Brazilian Caatinga.</title>
        <authorList>
            <person name="Ferreira-Neto J.R.C."/>
            <person name="da Silva M.D."/>
            <person name="Binneck E."/>
            <person name="de Melo N.F."/>
            <person name="da Silva R.H."/>
            <person name="de Melo A.L.T.M."/>
            <person name="Pandolfi V."/>
            <person name="Bustamante F.O."/>
            <person name="Brasileiro-Vidal A.C."/>
            <person name="Benko-Iseppon A.M."/>
        </authorList>
    </citation>
    <scope>NUCLEOTIDE SEQUENCE [LARGE SCALE GENOMIC DNA]</scope>
    <source>
        <tissue evidence="2">Leaves</tissue>
    </source>
</reference>
<keyword evidence="3" id="KW-1185">Reference proteome</keyword>
<dbReference type="EMBL" id="JASCZI010091475">
    <property type="protein sequence ID" value="MED6150440.1"/>
    <property type="molecule type" value="Genomic_DNA"/>
</dbReference>